<dbReference type="EMBL" id="CCKQ01001846">
    <property type="protein sequence ID" value="CDW72948.1"/>
    <property type="molecule type" value="Genomic_DNA"/>
</dbReference>
<feature type="compositionally biased region" description="Polar residues" evidence="1">
    <location>
        <begin position="147"/>
        <end position="161"/>
    </location>
</feature>
<feature type="compositionally biased region" description="Basic and acidic residues" evidence="1">
    <location>
        <begin position="227"/>
        <end position="243"/>
    </location>
</feature>
<feature type="compositionally biased region" description="Low complexity" evidence="1">
    <location>
        <begin position="162"/>
        <end position="177"/>
    </location>
</feature>
<proteinExistence type="predicted"/>
<keyword evidence="3" id="KW-1185">Reference proteome</keyword>
<evidence type="ECO:0000256" key="1">
    <source>
        <dbReference type="SAM" id="MobiDB-lite"/>
    </source>
</evidence>
<name>A0A077ZST7_STYLE</name>
<feature type="region of interest" description="Disordered" evidence="1">
    <location>
        <begin position="139"/>
        <end position="274"/>
    </location>
</feature>
<dbReference type="AlphaFoldDB" id="A0A077ZST7"/>
<feature type="compositionally biased region" description="Basic and acidic residues" evidence="1">
    <location>
        <begin position="178"/>
        <end position="197"/>
    </location>
</feature>
<reference evidence="2 3" key="1">
    <citation type="submission" date="2014-06" db="EMBL/GenBank/DDBJ databases">
        <authorList>
            <person name="Swart Estienne"/>
        </authorList>
    </citation>
    <scope>NUCLEOTIDE SEQUENCE [LARGE SCALE GENOMIC DNA]</scope>
    <source>
        <strain evidence="2 3">130c</strain>
    </source>
</reference>
<organism evidence="2 3">
    <name type="scientific">Stylonychia lemnae</name>
    <name type="common">Ciliate</name>
    <dbReference type="NCBI Taxonomy" id="5949"/>
    <lineage>
        <taxon>Eukaryota</taxon>
        <taxon>Sar</taxon>
        <taxon>Alveolata</taxon>
        <taxon>Ciliophora</taxon>
        <taxon>Intramacronucleata</taxon>
        <taxon>Spirotrichea</taxon>
        <taxon>Stichotrichia</taxon>
        <taxon>Sporadotrichida</taxon>
        <taxon>Oxytrichidae</taxon>
        <taxon>Stylonychinae</taxon>
        <taxon>Stylonychia</taxon>
    </lineage>
</organism>
<gene>
    <name evidence="2" type="primary">Contig9236.g9874</name>
    <name evidence="2" type="ORF">STYLEM_1916</name>
</gene>
<evidence type="ECO:0000313" key="2">
    <source>
        <dbReference type="EMBL" id="CDW72948.1"/>
    </source>
</evidence>
<protein>
    <submittedName>
        <fullName evidence="2">Uncharacterized protein</fullName>
    </submittedName>
</protein>
<feature type="compositionally biased region" description="Basic and acidic residues" evidence="1">
    <location>
        <begin position="253"/>
        <end position="263"/>
    </location>
</feature>
<accession>A0A077ZST7</accession>
<dbReference type="InParanoid" id="A0A077ZST7"/>
<sequence>MNLQQQLIRLKLRNFFTQQNIRYFVQGPHRQIWPFDSHKVHDKEKLKEIKRLELVAQQHLAEDKTRDWKGHHQFECQGFIREDNVDGDNYREEKQGVSGQQQELLNEAENIVKPGENLAQSIDRQEKFNNNLQQESQQLYPGDSENTKSFAQQKSEQSSNIDFQNQKSQDQQRQSKFNQERGERDMESINRNQDKKQKQNLNAKQFQNQEQTQKQDLDKNQGVQRGLEGHPESEVKTMEGLKDKKQKNTQSQSKKDWNERQVNDPKSAGDFPSK</sequence>
<evidence type="ECO:0000313" key="3">
    <source>
        <dbReference type="Proteomes" id="UP000039865"/>
    </source>
</evidence>
<dbReference type="Proteomes" id="UP000039865">
    <property type="component" value="Unassembled WGS sequence"/>
</dbReference>